<accession>A0ACB9D2Q5</accession>
<evidence type="ECO:0000313" key="2">
    <source>
        <dbReference type="Proteomes" id="UP001055811"/>
    </source>
</evidence>
<reference evidence="2" key="1">
    <citation type="journal article" date="2022" name="Mol. Ecol. Resour.">
        <title>The genomes of chicory, endive, great burdock and yacon provide insights into Asteraceae palaeo-polyploidization history and plant inulin production.</title>
        <authorList>
            <person name="Fan W."/>
            <person name="Wang S."/>
            <person name="Wang H."/>
            <person name="Wang A."/>
            <person name="Jiang F."/>
            <person name="Liu H."/>
            <person name="Zhao H."/>
            <person name="Xu D."/>
            <person name="Zhang Y."/>
        </authorList>
    </citation>
    <scope>NUCLEOTIDE SEQUENCE [LARGE SCALE GENOMIC DNA]</scope>
    <source>
        <strain evidence="2">cv. Punajuju</strain>
    </source>
</reference>
<dbReference type="EMBL" id="CM042013">
    <property type="protein sequence ID" value="KAI3740743.1"/>
    <property type="molecule type" value="Genomic_DNA"/>
</dbReference>
<keyword evidence="2" id="KW-1185">Reference proteome</keyword>
<proteinExistence type="predicted"/>
<dbReference type="Proteomes" id="UP001055811">
    <property type="component" value="Linkage Group LG05"/>
</dbReference>
<protein>
    <submittedName>
        <fullName evidence="1">Uncharacterized protein</fullName>
    </submittedName>
</protein>
<reference evidence="1 2" key="2">
    <citation type="journal article" date="2022" name="Mol. Ecol. Resour.">
        <title>The genomes of chicory, endive, great burdock and yacon provide insights into Asteraceae paleo-polyploidization history and plant inulin production.</title>
        <authorList>
            <person name="Fan W."/>
            <person name="Wang S."/>
            <person name="Wang H."/>
            <person name="Wang A."/>
            <person name="Jiang F."/>
            <person name="Liu H."/>
            <person name="Zhao H."/>
            <person name="Xu D."/>
            <person name="Zhang Y."/>
        </authorList>
    </citation>
    <scope>NUCLEOTIDE SEQUENCE [LARGE SCALE GENOMIC DNA]</scope>
    <source>
        <strain evidence="2">cv. Punajuju</strain>
        <tissue evidence="1">Leaves</tissue>
    </source>
</reference>
<sequence length="113" mass="11996">MKNGGMKSVAWGAKTGCIGLRVAGCGIFLVMDERNFKVQFDGGPLFSPSQCDSTIEIHLLLLSTGAILGLLCKSTAVLSSPIHSVIPFIGSDSTERLQAFDKIPQSKLNTGRV</sequence>
<name>A0ACB9D2Q5_CICIN</name>
<gene>
    <name evidence="1" type="ORF">L2E82_31216</name>
</gene>
<organism evidence="1 2">
    <name type="scientific">Cichorium intybus</name>
    <name type="common">Chicory</name>
    <dbReference type="NCBI Taxonomy" id="13427"/>
    <lineage>
        <taxon>Eukaryota</taxon>
        <taxon>Viridiplantae</taxon>
        <taxon>Streptophyta</taxon>
        <taxon>Embryophyta</taxon>
        <taxon>Tracheophyta</taxon>
        <taxon>Spermatophyta</taxon>
        <taxon>Magnoliopsida</taxon>
        <taxon>eudicotyledons</taxon>
        <taxon>Gunneridae</taxon>
        <taxon>Pentapetalae</taxon>
        <taxon>asterids</taxon>
        <taxon>campanulids</taxon>
        <taxon>Asterales</taxon>
        <taxon>Asteraceae</taxon>
        <taxon>Cichorioideae</taxon>
        <taxon>Cichorieae</taxon>
        <taxon>Cichoriinae</taxon>
        <taxon>Cichorium</taxon>
    </lineage>
</organism>
<comment type="caution">
    <text evidence="1">The sequence shown here is derived from an EMBL/GenBank/DDBJ whole genome shotgun (WGS) entry which is preliminary data.</text>
</comment>
<evidence type="ECO:0000313" key="1">
    <source>
        <dbReference type="EMBL" id="KAI3740743.1"/>
    </source>
</evidence>